<proteinExistence type="inferred from homology"/>
<reference evidence="8 9" key="1">
    <citation type="submission" date="2015-05" db="EMBL/GenBank/DDBJ databases">
        <authorList>
            <person name="Wang D.B."/>
            <person name="Wang M."/>
        </authorList>
    </citation>
    <scope>NUCLEOTIDE SEQUENCE [LARGE SCALE GENOMIC DNA]</scope>
    <source>
        <strain evidence="8 9">IMCC 12053</strain>
    </source>
</reference>
<evidence type="ECO:0000313" key="9">
    <source>
        <dbReference type="Proteomes" id="UP000064920"/>
    </source>
</evidence>
<keyword evidence="7" id="KW-0472">Membrane</keyword>
<dbReference type="Gene3D" id="2.30.120.10">
    <property type="match status" value="1"/>
</dbReference>
<dbReference type="Gene3D" id="1.10.439.10">
    <property type="entry name" value="Penicillin Amidohydrolase, domain 1"/>
    <property type="match status" value="1"/>
</dbReference>
<dbReference type="Gene3D" id="3.60.20.10">
    <property type="entry name" value="Glutamine Phosphoribosylpyrophosphate, subunit 1, domain 1"/>
    <property type="match status" value="1"/>
</dbReference>
<dbReference type="PIRSF" id="PIRSF001227">
    <property type="entry name" value="Pen_acylase"/>
    <property type="match status" value="1"/>
</dbReference>
<gene>
    <name evidence="8" type="ORF">IMCC12053_585</name>
</gene>
<evidence type="ECO:0000256" key="4">
    <source>
        <dbReference type="ARBA" id="ARBA00023145"/>
    </source>
</evidence>
<dbReference type="PANTHER" id="PTHR34218">
    <property type="entry name" value="PEPTIDASE S45 PENICILLIN AMIDASE"/>
    <property type="match status" value="1"/>
</dbReference>
<keyword evidence="4" id="KW-0865">Zymogen</keyword>
<dbReference type="InterPro" id="IPR043146">
    <property type="entry name" value="Penicillin_amidase_N_B-knob"/>
</dbReference>
<keyword evidence="7" id="KW-1133">Transmembrane helix</keyword>
<dbReference type="KEGG" id="cmar:IMCC12053_585"/>
<feature type="binding site" evidence="6">
    <location>
        <position position="332"/>
    </location>
    <ligand>
        <name>Ca(2+)</name>
        <dbReference type="ChEBI" id="CHEBI:29108"/>
    </ligand>
</feature>
<dbReference type="InterPro" id="IPR014395">
    <property type="entry name" value="Pen/GL7ACA/AHL_acylase"/>
</dbReference>
<dbReference type="PANTHER" id="PTHR34218:SF3">
    <property type="entry name" value="ACYL-HOMOSERINE LACTONE ACYLASE PVDQ"/>
    <property type="match status" value="1"/>
</dbReference>
<dbReference type="CDD" id="cd03747">
    <property type="entry name" value="Ntn_PGA_like"/>
    <property type="match status" value="1"/>
</dbReference>
<keyword evidence="2" id="KW-0732">Signal</keyword>
<accession>A0A0N7HI87</accession>
<organism evidence="8 9">
    <name type="scientific">Celeribacter marinus</name>
    <dbReference type="NCBI Taxonomy" id="1397108"/>
    <lineage>
        <taxon>Bacteria</taxon>
        <taxon>Pseudomonadati</taxon>
        <taxon>Pseudomonadota</taxon>
        <taxon>Alphaproteobacteria</taxon>
        <taxon>Rhodobacterales</taxon>
        <taxon>Roseobacteraceae</taxon>
        <taxon>Celeribacter</taxon>
    </lineage>
</organism>
<dbReference type="SUPFAM" id="SSF56235">
    <property type="entry name" value="N-terminal nucleophile aminohydrolases (Ntn hydrolases)"/>
    <property type="match status" value="1"/>
</dbReference>
<dbReference type="AlphaFoldDB" id="A0A0N7HI87"/>
<feature type="active site" description="Nucleophile" evidence="5">
    <location>
        <position position="260"/>
    </location>
</feature>
<dbReference type="Proteomes" id="UP000064920">
    <property type="component" value="Chromosome"/>
</dbReference>
<evidence type="ECO:0000256" key="7">
    <source>
        <dbReference type="SAM" id="Phobius"/>
    </source>
</evidence>
<keyword evidence="6" id="KW-0106">Calcium</keyword>
<evidence type="ECO:0000256" key="3">
    <source>
        <dbReference type="ARBA" id="ARBA00022801"/>
    </source>
</evidence>
<feature type="binding site" evidence="6">
    <location>
        <position position="335"/>
    </location>
    <ligand>
        <name>Ca(2+)</name>
        <dbReference type="ChEBI" id="CHEBI:29108"/>
    </ligand>
</feature>
<dbReference type="EMBL" id="CP012023">
    <property type="protein sequence ID" value="ALI54533.1"/>
    <property type="molecule type" value="Genomic_DNA"/>
</dbReference>
<evidence type="ECO:0000256" key="5">
    <source>
        <dbReference type="PIRSR" id="PIRSR001227-1"/>
    </source>
</evidence>
<feature type="transmembrane region" description="Helical" evidence="7">
    <location>
        <begin position="7"/>
        <end position="30"/>
    </location>
</feature>
<comment type="cofactor">
    <cofactor evidence="6">
        <name>Ca(2+)</name>
        <dbReference type="ChEBI" id="CHEBI:29108"/>
    </cofactor>
    <text evidence="6">Binds 1 Ca(2+) ion per dimer.</text>
</comment>
<protein>
    <submittedName>
        <fullName evidence="8">Penicillin amidase family protein</fullName>
    </submittedName>
</protein>
<keyword evidence="6" id="KW-0479">Metal-binding</keyword>
<dbReference type="GO" id="GO:0016811">
    <property type="term" value="F:hydrolase activity, acting on carbon-nitrogen (but not peptide) bonds, in linear amides"/>
    <property type="evidence" value="ECO:0007669"/>
    <property type="project" value="InterPro"/>
</dbReference>
<dbReference type="RefSeq" id="WP_062215540.1">
    <property type="nucleotide sequence ID" value="NZ_CP012023.1"/>
</dbReference>
<keyword evidence="3" id="KW-0378">Hydrolase</keyword>
<evidence type="ECO:0000256" key="1">
    <source>
        <dbReference type="ARBA" id="ARBA00006586"/>
    </source>
</evidence>
<dbReference type="STRING" id="1397108.IMCC12053_585"/>
<dbReference type="OrthoDB" id="9760084at2"/>
<evidence type="ECO:0000256" key="2">
    <source>
        <dbReference type="ARBA" id="ARBA00022729"/>
    </source>
</evidence>
<evidence type="ECO:0000313" key="8">
    <source>
        <dbReference type="EMBL" id="ALI54533.1"/>
    </source>
</evidence>
<dbReference type="InterPro" id="IPR023343">
    <property type="entry name" value="Penicillin_amidase_dom1"/>
</dbReference>
<dbReference type="Pfam" id="PF01804">
    <property type="entry name" value="Penicil_amidase"/>
    <property type="match status" value="1"/>
</dbReference>
<dbReference type="InterPro" id="IPR002692">
    <property type="entry name" value="S45"/>
</dbReference>
<keyword evidence="7" id="KW-0812">Transmembrane</keyword>
<comment type="similarity">
    <text evidence="1">Belongs to the peptidase S45 family.</text>
</comment>
<name>A0A0N7HI87_9RHOB</name>
<dbReference type="GO" id="GO:0046872">
    <property type="term" value="F:metal ion binding"/>
    <property type="evidence" value="ECO:0007669"/>
    <property type="project" value="UniProtKB-KW"/>
</dbReference>
<dbReference type="InterPro" id="IPR043147">
    <property type="entry name" value="Penicillin_amidase_A-knob"/>
</dbReference>
<feature type="binding site" evidence="6">
    <location>
        <position position="195"/>
    </location>
    <ligand>
        <name>Ca(2+)</name>
        <dbReference type="ChEBI" id="CHEBI:29108"/>
    </ligand>
</feature>
<dbReference type="GO" id="GO:0017000">
    <property type="term" value="P:antibiotic biosynthetic process"/>
    <property type="evidence" value="ECO:0007669"/>
    <property type="project" value="InterPro"/>
</dbReference>
<dbReference type="PATRIC" id="fig|1397108.4.peg.605"/>
<keyword evidence="9" id="KW-1185">Reference proteome</keyword>
<evidence type="ECO:0000256" key="6">
    <source>
        <dbReference type="PIRSR" id="PIRSR001227-2"/>
    </source>
</evidence>
<dbReference type="InterPro" id="IPR029055">
    <property type="entry name" value="Ntn_hydrolases_N"/>
</dbReference>
<sequence>MARIFSILLKLVTGLVIVTLLGGWLAYWLASRSLPDYNATHEVAGITAPVEIVRDTANVPHIFGATDADVFYGMGFAHAQDRLFQMMLMRRTAQGKLSEVFGDTTLPTDSLMRRLGIYAAADASVAAQTPDAMVALEAYARGVNAWITAVNTGAMGRGAPEFFMFPAQISYWRPVDSIALMKLVAFQLSDQASSEVLRARTSLMIGPERLRDILPDAPGTGTALLSEYASLFPTLPAYTPDSDITFAFATPPTSPFGGASNVWAAAPKRSTSGAALMANDPHLNFSAPGAWYLARLQLSTGDVIGASIAGIPAIVAGRKDTFGWGITSAYVDDADLYVERLNPANPNEVETPNGYKAMRTQPSIVRIKDAPPVTLELQWTDNGPVLPAGAYNANTVTPPNHVMALSWTALAPDDTSMSAVIALMRADTIAGGVEAARGFVAPALNLTLAQHDSVALKVIGRAPKRDPQHQSQGRIPSPGWIATNRWQGWRDYDALPLFESDRTGIVGNTNNKTVEAAFPDHLSYHWGDTQRIQRWRRLMQSREVHTRDSFIEVQNDIVSYSARSLLPLVGADLWFTGEAALDGTPEAQRQKALTLLAEWNGEMNEHMPEPLIYYAWMRELQNRLIRDDLGPLSHAFNHVEPIFIERVFRDIGGASKWCDVLQSAATETCNDIARLALDDAIVWIEQTYGSALESVRWGDAHMAIHKHPVLGEVPFLKWIVNIRQTTSGGDNTLMRGVTAGDGAMPFANVHGAAYRGVYDFADPDSSVFITATGQSGHPLSRHYDDLGELWRRGEYVPMSLDPELARAAGVGTTHLTPSPAQ</sequence>
<dbReference type="Gene3D" id="1.10.1400.10">
    <property type="match status" value="1"/>
</dbReference>